<dbReference type="Pfam" id="PF00685">
    <property type="entry name" value="Sulfotransfer_1"/>
    <property type="match status" value="1"/>
</dbReference>
<dbReference type="AlphaFoldDB" id="A0A941JNU6"/>
<dbReference type="Gene3D" id="3.40.50.300">
    <property type="entry name" value="P-loop containing nucleotide triphosphate hydrolases"/>
    <property type="match status" value="1"/>
</dbReference>
<organism evidence="2 3">
    <name type="scientific">Gomphosphaeria aponina SAG 52.96 = DSM 107014</name>
    <dbReference type="NCBI Taxonomy" id="1521640"/>
    <lineage>
        <taxon>Bacteria</taxon>
        <taxon>Bacillati</taxon>
        <taxon>Cyanobacteriota</taxon>
        <taxon>Cyanophyceae</taxon>
        <taxon>Oscillatoriophycideae</taxon>
        <taxon>Chroococcales</taxon>
        <taxon>Gomphosphaeriaceae</taxon>
        <taxon>Gomphosphaeria</taxon>
    </lineage>
</organism>
<feature type="domain" description="Sulfotransferase" evidence="1">
    <location>
        <begin position="3"/>
        <end position="226"/>
    </location>
</feature>
<dbReference type="Proteomes" id="UP000767446">
    <property type="component" value="Unassembled WGS sequence"/>
</dbReference>
<sequence>MIVYIASYPRSGNSWIQQLIYYQFRRLISSVYQINDYPPPQLNKWKIRIQSQNPNSGNWLELLKEKVMGNICIWNEFIAVYNEPEQEINPPEHRFIMPGCLEFLTEENRQKLAAEANVFFVKTHELPYQKYFTGEKVIQPIRNPGAVIWSYFNLIEATKWPGETFKSLMEVIKGNVRFGSWSDYHEKWLQVGEELGDRYLQIPFEWLKEHQDECCYQIEKLTGLKYLKREFITFEAVHKLNPIAKREGKAFGWEKNYSNEELRLLYACHGKMMEQLNYPEPIYHPE</sequence>
<evidence type="ECO:0000259" key="1">
    <source>
        <dbReference type="Pfam" id="PF00685"/>
    </source>
</evidence>
<protein>
    <submittedName>
        <fullName evidence="2">Sulfotransferase domain-containing protein</fullName>
    </submittedName>
</protein>
<dbReference type="InterPro" id="IPR000863">
    <property type="entry name" value="Sulfotransferase_dom"/>
</dbReference>
<reference evidence="2" key="1">
    <citation type="submission" date="2021-02" db="EMBL/GenBank/DDBJ databases">
        <title>Metagenome analyses of Stigonema ocellatum DSM 106950, Chlorogloea purpurea SAG 13.99 and Gomphosphaeria aponina DSM 107014.</title>
        <authorList>
            <person name="Marter P."/>
            <person name="Huang S."/>
        </authorList>
    </citation>
    <scope>NUCLEOTIDE SEQUENCE</scope>
    <source>
        <strain evidence="2">JP213</strain>
    </source>
</reference>
<comment type="caution">
    <text evidence="2">The sequence shown here is derived from an EMBL/GenBank/DDBJ whole genome shotgun (WGS) entry which is preliminary data.</text>
</comment>
<dbReference type="EMBL" id="JADQBC010000009">
    <property type="protein sequence ID" value="MBR8826708.1"/>
    <property type="molecule type" value="Genomic_DNA"/>
</dbReference>
<name>A0A941JNU6_9CHRO</name>
<proteinExistence type="predicted"/>
<gene>
    <name evidence="2" type="ORF">DSM107014_02195</name>
</gene>
<evidence type="ECO:0000313" key="2">
    <source>
        <dbReference type="EMBL" id="MBR8826708.1"/>
    </source>
</evidence>
<evidence type="ECO:0000313" key="3">
    <source>
        <dbReference type="Proteomes" id="UP000767446"/>
    </source>
</evidence>
<dbReference type="InterPro" id="IPR027417">
    <property type="entry name" value="P-loop_NTPase"/>
</dbReference>
<accession>A0A941JNU6</accession>
<dbReference type="GO" id="GO:0008146">
    <property type="term" value="F:sulfotransferase activity"/>
    <property type="evidence" value="ECO:0007669"/>
    <property type="project" value="InterPro"/>
</dbReference>
<dbReference type="SUPFAM" id="SSF52540">
    <property type="entry name" value="P-loop containing nucleoside triphosphate hydrolases"/>
    <property type="match status" value="1"/>
</dbReference>